<organism evidence="1 2">
    <name type="scientific">Tritrichomonas musculus</name>
    <dbReference type="NCBI Taxonomy" id="1915356"/>
    <lineage>
        <taxon>Eukaryota</taxon>
        <taxon>Metamonada</taxon>
        <taxon>Parabasalia</taxon>
        <taxon>Tritrichomonadida</taxon>
        <taxon>Tritrichomonadidae</taxon>
        <taxon>Tritrichomonas</taxon>
    </lineage>
</organism>
<name>A0ABR2GZQ0_9EUKA</name>
<dbReference type="SUPFAM" id="SSF53474">
    <property type="entry name" value="alpha/beta-Hydrolases"/>
    <property type="match status" value="1"/>
</dbReference>
<dbReference type="EMBL" id="JAPFFF010000052">
    <property type="protein sequence ID" value="KAK8839161.1"/>
    <property type="molecule type" value="Genomic_DNA"/>
</dbReference>
<evidence type="ECO:0000313" key="1">
    <source>
        <dbReference type="EMBL" id="KAK8839161.1"/>
    </source>
</evidence>
<keyword evidence="2" id="KW-1185">Reference proteome</keyword>
<dbReference type="Pfam" id="PF02450">
    <property type="entry name" value="LCAT"/>
    <property type="match status" value="1"/>
</dbReference>
<dbReference type="PANTHER" id="PTHR11440">
    <property type="entry name" value="LECITHIN-CHOLESTEROL ACYLTRANSFERASE-RELATED"/>
    <property type="match status" value="1"/>
</dbReference>
<gene>
    <name evidence="1" type="ORF">M9Y10_032088</name>
</gene>
<reference evidence="1 2" key="1">
    <citation type="submission" date="2024-04" db="EMBL/GenBank/DDBJ databases">
        <title>Tritrichomonas musculus Genome.</title>
        <authorList>
            <person name="Alves-Ferreira E."/>
            <person name="Grigg M."/>
            <person name="Lorenzi H."/>
            <person name="Galac M."/>
        </authorList>
    </citation>
    <scope>NUCLEOTIDE SEQUENCE [LARGE SCALE GENOMIC DNA]</scope>
    <source>
        <strain evidence="1 2">EAF2021</strain>
    </source>
</reference>
<evidence type="ECO:0008006" key="3">
    <source>
        <dbReference type="Google" id="ProtNLM"/>
    </source>
</evidence>
<proteinExistence type="predicted"/>
<protein>
    <recommendedName>
        <fullName evidence="3">Lecithin:cholesterol acyltransferase family protein</fullName>
    </recommendedName>
</protein>
<dbReference type="InterPro" id="IPR003386">
    <property type="entry name" value="LACT/PDAT_acylTrfase"/>
</dbReference>
<comment type="caution">
    <text evidence="1">The sequence shown here is derived from an EMBL/GenBank/DDBJ whole genome shotgun (WGS) entry which is preliminary data.</text>
</comment>
<dbReference type="InterPro" id="IPR029058">
    <property type="entry name" value="AB_hydrolase_fold"/>
</dbReference>
<evidence type="ECO:0000313" key="2">
    <source>
        <dbReference type="Proteomes" id="UP001470230"/>
    </source>
</evidence>
<dbReference type="Proteomes" id="UP001470230">
    <property type="component" value="Unassembled WGS sequence"/>
</dbReference>
<sequence length="458" mass="52116">MIILLICCGFSKIQSEKKGSGNPPLVIFPPMFGSVLFGTVKNVPTPHWFCLKNLKDSWIWETDQYLISPLTDCMAAYLQCGWNYTTNRPDSRNESYIYTVDFGGDQGIRYLDRGIFGYHLVHDMDGFLENMEGRGFKVREDMFGAPYDWRLSPIGIEQFYIDAKKLIEDIYVQCNNKKVTIFSYSGGCFSLHYFLTKKVSQDWKDKYIDHVIFVGPSYAGSADAIICLWTGLSWFPGASSAAMSDMLLSLPTLYSHFPNYVVHKDMPGIIGPKGEVYSFSQLKQLMYDQGKIDNIENRKIFDFAEKDVLNNDIDDPGVDSYIIFNSLIPTLVGLNFSNSTEVTSNEIDINFLGVKKTLKLNKRNDDDWGNLQAIMGEGDGCLSKEALYYGCKAWKSGHTVVCHDYKSLNETYNHGALLTIPEILDDIYQNIVNDSWRQKKGNFVLEGSEKNYDNMKKL</sequence>
<dbReference type="Gene3D" id="3.40.50.1820">
    <property type="entry name" value="alpha/beta hydrolase"/>
    <property type="match status" value="1"/>
</dbReference>
<accession>A0ABR2GZQ0</accession>